<dbReference type="CDD" id="cd01392">
    <property type="entry name" value="HTH_LacI"/>
    <property type="match status" value="1"/>
</dbReference>
<dbReference type="Pfam" id="PF00356">
    <property type="entry name" value="LacI"/>
    <property type="match status" value="1"/>
</dbReference>
<dbReference type="Gene3D" id="3.40.50.2300">
    <property type="match status" value="2"/>
</dbReference>
<dbReference type="GO" id="GO:0003700">
    <property type="term" value="F:DNA-binding transcription factor activity"/>
    <property type="evidence" value="ECO:0007669"/>
    <property type="project" value="TreeGrafter"/>
</dbReference>
<dbReference type="InterPro" id="IPR046335">
    <property type="entry name" value="LacI/GalR-like_sensor"/>
</dbReference>
<dbReference type="InParanoid" id="A0A3N1HQW8"/>
<keyword evidence="7" id="KW-1185">Reference proteome</keyword>
<dbReference type="InterPro" id="IPR010982">
    <property type="entry name" value="Lambda_DNA-bd_dom_sf"/>
</dbReference>
<proteinExistence type="predicted"/>
<evidence type="ECO:0000256" key="4">
    <source>
        <dbReference type="SAM" id="MobiDB-lite"/>
    </source>
</evidence>
<dbReference type="Proteomes" id="UP000276232">
    <property type="component" value="Unassembled WGS sequence"/>
</dbReference>
<dbReference type="PROSITE" id="PS50932">
    <property type="entry name" value="HTH_LACI_2"/>
    <property type="match status" value="1"/>
</dbReference>
<feature type="region of interest" description="Disordered" evidence="4">
    <location>
        <begin position="334"/>
        <end position="353"/>
    </location>
</feature>
<dbReference type="GO" id="GO:0000976">
    <property type="term" value="F:transcription cis-regulatory region binding"/>
    <property type="evidence" value="ECO:0007669"/>
    <property type="project" value="TreeGrafter"/>
</dbReference>
<evidence type="ECO:0000256" key="1">
    <source>
        <dbReference type="ARBA" id="ARBA00023015"/>
    </source>
</evidence>
<dbReference type="SUPFAM" id="SSF53822">
    <property type="entry name" value="Periplasmic binding protein-like I"/>
    <property type="match status" value="1"/>
</dbReference>
<name>A0A3N1HQW8_9ACTN</name>
<dbReference type="InterPro" id="IPR028082">
    <property type="entry name" value="Peripla_BP_I"/>
</dbReference>
<dbReference type="InterPro" id="IPR000843">
    <property type="entry name" value="HTH_LacI"/>
</dbReference>
<comment type="caution">
    <text evidence="6">The sequence shown here is derived from an EMBL/GenBank/DDBJ whole genome shotgun (WGS) entry which is preliminary data.</text>
</comment>
<dbReference type="AlphaFoldDB" id="A0A3N1HQW8"/>
<sequence length="353" mass="36973">MKVRLADVAVRAGVSEATVSRVLNDKPGVSQATRDKVRSVLDVLGYDDRFLPPAAAGLVGVVVPELSNPVFAALSLVVQTHLARAGYTPVVCSLVPGGVHEADFVRVLVQQKAAGVVFLSGVHANTEADAKPYVDMLRRGLPAVFVNGRMDGVDAPFVSTDDAVAVDLAVEHLVGLGHERIGLAMGPPRYVPSLRKTAAFHDAVRRHLAGVVPAGEVDSLVMYTQFRVDGGESAARALLDRGATAIVCGSDLMALGAVGAARARGLRVPEDVSVVGCDDSPLLDFTDPPLTTVHQDVEAVGTAAARALLAELKGEHPLRGELLVRPHLVVRGSTAAAPAPRAPVARPRRARTR</sequence>
<accession>A0A3N1HQW8</accession>
<protein>
    <submittedName>
        <fullName evidence="6">LacI family transcriptional regulator</fullName>
    </submittedName>
</protein>
<evidence type="ECO:0000313" key="6">
    <source>
        <dbReference type="EMBL" id="ROP44782.1"/>
    </source>
</evidence>
<keyword evidence="2" id="KW-0238">DNA-binding</keyword>
<reference evidence="6 7" key="1">
    <citation type="journal article" date="2015" name="Stand. Genomic Sci.">
        <title>Genomic Encyclopedia of Bacterial and Archaeal Type Strains, Phase III: the genomes of soil and plant-associated and newly described type strains.</title>
        <authorList>
            <person name="Whitman W.B."/>
            <person name="Woyke T."/>
            <person name="Klenk H.P."/>
            <person name="Zhou Y."/>
            <person name="Lilburn T.G."/>
            <person name="Beck B.J."/>
            <person name="De Vos P."/>
            <person name="Vandamme P."/>
            <person name="Eisen J.A."/>
            <person name="Garrity G."/>
            <person name="Hugenholtz P."/>
            <person name="Kyrpides N.C."/>
        </authorList>
    </citation>
    <scope>NUCLEOTIDE SEQUENCE [LARGE SCALE GENOMIC DNA]</scope>
    <source>
        <strain evidence="6 7">CECT 7306</strain>
    </source>
</reference>
<keyword evidence="1" id="KW-0805">Transcription regulation</keyword>
<dbReference type="SUPFAM" id="SSF47413">
    <property type="entry name" value="lambda repressor-like DNA-binding domains"/>
    <property type="match status" value="1"/>
</dbReference>
<keyword evidence="3" id="KW-0804">Transcription</keyword>
<dbReference type="OrthoDB" id="3324394at2"/>
<dbReference type="CDD" id="cd06267">
    <property type="entry name" value="PBP1_LacI_sugar_binding-like"/>
    <property type="match status" value="1"/>
</dbReference>
<gene>
    <name evidence="6" type="ORF">EDC03_0912</name>
</gene>
<evidence type="ECO:0000256" key="2">
    <source>
        <dbReference type="ARBA" id="ARBA00023125"/>
    </source>
</evidence>
<dbReference type="PROSITE" id="PS00356">
    <property type="entry name" value="HTH_LACI_1"/>
    <property type="match status" value="1"/>
</dbReference>
<organism evidence="6 7">
    <name type="scientific">Pseudokineococcus lusitanus</name>
    <dbReference type="NCBI Taxonomy" id="763993"/>
    <lineage>
        <taxon>Bacteria</taxon>
        <taxon>Bacillati</taxon>
        <taxon>Actinomycetota</taxon>
        <taxon>Actinomycetes</taxon>
        <taxon>Kineosporiales</taxon>
        <taxon>Kineosporiaceae</taxon>
        <taxon>Pseudokineococcus</taxon>
    </lineage>
</organism>
<dbReference type="PANTHER" id="PTHR30146">
    <property type="entry name" value="LACI-RELATED TRANSCRIPTIONAL REPRESSOR"/>
    <property type="match status" value="1"/>
</dbReference>
<feature type="compositionally biased region" description="Low complexity" evidence="4">
    <location>
        <begin position="335"/>
        <end position="345"/>
    </location>
</feature>
<evidence type="ECO:0000256" key="3">
    <source>
        <dbReference type="ARBA" id="ARBA00023163"/>
    </source>
</evidence>
<feature type="domain" description="HTH lacI-type" evidence="5">
    <location>
        <begin position="3"/>
        <end position="60"/>
    </location>
</feature>
<evidence type="ECO:0000313" key="7">
    <source>
        <dbReference type="Proteomes" id="UP000276232"/>
    </source>
</evidence>
<dbReference type="RefSeq" id="WP_123379016.1">
    <property type="nucleotide sequence ID" value="NZ_RJKN01000002.1"/>
</dbReference>
<dbReference type="PANTHER" id="PTHR30146:SF153">
    <property type="entry name" value="LACTOSE OPERON REPRESSOR"/>
    <property type="match status" value="1"/>
</dbReference>
<dbReference type="EMBL" id="RJKN01000002">
    <property type="protein sequence ID" value="ROP44782.1"/>
    <property type="molecule type" value="Genomic_DNA"/>
</dbReference>
<evidence type="ECO:0000259" key="5">
    <source>
        <dbReference type="PROSITE" id="PS50932"/>
    </source>
</evidence>
<dbReference type="Gene3D" id="1.10.260.40">
    <property type="entry name" value="lambda repressor-like DNA-binding domains"/>
    <property type="match status" value="1"/>
</dbReference>
<dbReference type="SMART" id="SM00354">
    <property type="entry name" value="HTH_LACI"/>
    <property type="match status" value="1"/>
</dbReference>
<dbReference type="Pfam" id="PF13377">
    <property type="entry name" value="Peripla_BP_3"/>
    <property type="match status" value="1"/>
</dbReference>